<dbReference type="InterPro" id="IPR027417">
    <property type="entry name" value="P-loop_NTPase"/>
</dbReference>
<feature type="binding site" evidence="21">
    <location>
        <position position="366"/>
    </location>
    <ligand>
        <name>7-phospho-2-dehydro-3-deoxy-D-arabino-heptonate</name>
        <dbReference type="ChEBI" id="CHEBI:58394"/>
    </ligand>
</feature>
<dbReference type="Gene3D" id="3.40.50.10860">
    <property type="entry name" value="Leucine Dehydrogenase, chain A, domain 1"/>
    <property type="match status" value="1"/>
</dbReference>
<dbReference type="Gene3D" id="3.65.10.10">
    <property type="entry name" value="Enolpyruvate transferase domain"/>
    <property type="match status" value="2"/>
</dbReference>
<evidence type="ECO:0000256" key="3">
    <source>
        <dbReference type="ARBA" id="ARBA00004842"/>
    </source>
</evidence>
<dbReference type="PANTHER" id="PTHR21090">
    <property type="entry name" value="AROM/DEHYDROQUINATE SYNTHASE"/>
    <property type="match status" value="1"/>
</dbReference>
<evidence type="ECO:0000256" key="13">
    <source>
        <dbReference type="ARBA" id="ARBA00022857"/>
    </source>
</evidence>
<dbReference type="HAMAP" id="MF_00210">
    <property type="entry name" value="EPSP_synth"/>
    <property type="match status" value="1"/>
</dbReference>
<dbReference type="CDD" id="cd00464">
    <property type="entry name" value="SK"/>
    <property type="match status" value="1"/>
</dbReference>
<evidence type="ECO:0000259" key="26">
    <source>
        <dbReference type="Pfam" id="PF18317"/>
    </source>
</evidence>
<dbReference type="InterPro" id="IPR018508">
    <property type="entry name" value="3-dehydroquinate_DH_AS"/>
</dbReference>
<evidence type="ECO:0000259" key="24">
    <source>
        <dbReference type="Pfam" id="PF01761"/>
    </source>
</evidence>
<dbReference type="PIRSF" id="PIRSF000514">
    <property type="entry name" value="Pentafunct_AroM"/>
    <property type="match status" value="1"/>
</dbReference>
<feature type="active site" description="Proton acceptor; for 3-dehydroquinate dehydratase activity" evidence="21">
    <location>
        <position position="1209"/>
    </location>
</feature>
<comment type="pathway">
    <text evidence="2 21 22">Metabolic intermediate biosynthesis; chorismate biosynthesis; chorismate from D-erythrose 4-phosphate and phosphoenolpyruvate: step 6/7.</text>
</comment>
<evidence type="ECO:0000256" key="19">
    <source>
        <dbReference type="ARBA" id="ARBA00048567"/>
    </source>
</evidence>
<evidence type="ECO:0000313" key="28">
    <source>
        <dbReference type="EMBL" id="TPX54151.1"/>
    </source>
</evidence>
<evidence type="ECO:0000256" key="1">
    <source>
        <dbReference type="ARBA" id="ARBA00004496"/>
    </source>
</evidence>
<dbReference type="FunFam" id="3.20.20.70:FF:000135">
    <property type="entry name" value="Pentafunctional AROM polypeptide"/>
    <property type="match status" value="1"/>
</dbReference>
<keyword evidence="15 21" id="KW-0057">Aromatic amino acid biosynthesis</keyword>
<comment type="similarity">
    <text evidence="21">In the N-terminal section; belongs to the sugar phosphate cyclases superfamily. Dehydroquinate synthase family.</text>
</comment>
<evidence type="ECO:0000256" key="8">
    <source>
        <dbReference type="ARBA" id="ARBA00022723"/>
    </source>
</evidence>
<dbReference type="GO" id="GO:0003866">
    <property type="term" value="F:3-phosphoshikimate 1-carboxyvinyltransferase activity"/>
    <property type="evidence" value="ECO:0007669"/>
    <property type="project" value="UniProtKB-UniRule"/>
</dbReference>
<dbReference type="Gene3D" id="3.40.50.1970">
    <property type="match status" value="1"/>
</dbReference>
<dbReference type="InterPro" id="IPR013708">
    <property type="entry name" value="Shikimate_DH-bd_N"/>
</dbReference>
<dbReference type="Pfam" id="PF08501">
    <property type="entry name" value="Shikimate_dh_N"/>
    <property type="match status" value="1"/>
</dbReference>
<comment type="similarity">
    <text evidence="21 22">In the 2nd section; belongs to the EPSP synthase family.</text>
</comment>
<evidence type="ECO:0000259" key="27">
    <source>
        <dbReference type="Pfam" id="PF24621"/>
    </source>
</evidence>
<comment type="cofactor">
    <cofactor evidence="21 22">
        <name>Zn(2+)</name>
        <dbReference type="ChEBI" id="CHEBI:29105"/>
    </cofactor>
    <text evidence="21 22">Binds 2 Zn(2+) ions per subunit.</text>
</comment>
<dbReference type="GO" id="GO:0009423">
    <property type="term" value="P:chorismate biosynthetic process"/>
    <property type="evidence" value="ECO:0007669"/>
    <property type="project" value="UniProtKB-UniRule"/>
</dbReference>
<dbReference type="Proteomes" id="UP000318582">
    <property type="component" value="Unassembled WGS sequence"/>
</dbReference>
<dbReference type="EMBL" id="QEAQ01000167">
    <property type="protein sequence ID" value="TPX54151.1"/>
    <property type="molecule type" value="Genomic_DNA"/>
</dbReference>
<dbReference type="PROSITE" id="PS00885">
    <property type="entry name" value="EPSP_SYNTHASE_2"/>
    <property type="match status" value="1"/>
</dbReference>
<evidence type="ECO:0000256" key="7">
    <source>
        <dbReference type="ARBA" id="ARBA00022679"/>
    </source>
</evidence>
<keyword evidence="13 21" id="KW-0521">NADP</keyword>
<feature type="active site" description="Schiff-base intermediate with substrate; for 3-dehydroquinate dehydratase activity" evidence="21">
    <location>
        <position position="1255"/>
    </location>
</feature>
<evidence type="ECO:0000256" key="4">
    <source>
        <dbReference type="ARBA" id="ARBA00009948"/>
    </source>
</evidence>
<feature type="domain" description="Shikimate dehydrogenase substrate binding N-terminal" evidence="25">
    <location>
        <begin position="1341"/>
        <end position="1427"/>
    </location>
</feature>
<feature type="region of interest" description="3-dehydroquinate synthase" evidence="21">
    <location>
        <begin position="1"/>
        <end position="394"/>
    </location>
</feature>
<evidence type="ECO:0000259" key="23">
    <source>
        <dbReference type="Pfam" id="PF00275"/>
    </source>
</evidence>
<feature type="binding site" evidence="21">
    <location>
        <position position="260"/>
    </location>
    <ligand>
        <name>7-phospho-2-dehydro-3-deoxy-D-arabino-heptonate</name>
        <dbReference type="ChEBI" id="CHEBI:58394"/>
    </ligand>
</feature>
<dbReference type="SUPFAM" id="SSF56796">
    <property type="entry name" value="Dehydroquinate synthase-like"/>
    <property type="match status" value="1"/>
</dbReference>
<dbReference type="InterPro" id="IPR023000">
    <property type="entry name" value="Shikimate_kinase_CS"/>
</dbReference>
<feature type="binding site" evidence="21">
    <location>
        <position position="174"/>
    </location>
    <ligand>
        <name>NAD(+)</name>
        <dbReference type="ChEBI" id="CHEBI:57540"/>
    </ligand>
</feature>
<dbReference type="InterPro" id="IPR013785">
    <property type="entry name" value="Aldolase_TIM"/>
</dbReference>
<evidence type="ECO:0000256" key="20">
    <source>
        <dbReference type="ARBA" id="ARBA00054455"/>
    </source>
</evidence>
<keyword evidence="11 21" id="KW-0862">Zinc</keyword>
<feature type="binding site" evidence="21">
    <location>
        <begin position="152"/>
        <end position="153"/>
    </location>
    <ligand>
        <name>NAD(+)</name>
        <dbReference type="ChEBI" id="CHEBI:57540"/>
    </ligand>
</feature>
<keyword evidence="6 21" id="KW-0028">Amino-acid biosynthesis</keyword>
<comment type="catalytic activity">
    <reaction evidence="18">
        <text>3-phosphoshikimate + phosphoenolpyruvate = 5-O-(1-carboxyvinyl)-3-phosphoshikimate + phosphate</text>
        <dbReference type="Rhea" id="RHEA:21256"/>
        <dbReference type="ChEBI" id="CHEBI:43474"/>
        <dbReference type="ChEBI" id="CHEBI:57701"/>
        <dbReference type="ChEBI" id="CHEBI:58702"/>
        <dbReference type="ChEBI" id="CHEBI:145989"/>
        <dbReference type="EC" id="2.5.1.19"/>
    </reaction>
    <physiologicalReaction direction="left-to-right" evidence="18">
        <dbReference type="Rhea" id="RHEA:21257"/>
    </physiologicalReaction>
</comment>
<comment type="pathway">
    <text evidence="21 22">Metabolic intermediate biosynthesis; chorismate biosynthesis; chorismate from D-erythrose 4-phosphate and phosphoenolpyruvate: step 3/7.</text>
</comment>
<dbReference type="GO" id="GO:0008652">
    <property type="term" value="P:amino acid biosynthetic process"/>
    <property type="evidence" value="ECO:0007669"/>
    <property type="project" value="UniProtKB-KW"/>
</dbReference>
<feature type="binding site" evidence="21">
    <location>
        <position position="207"/>
    </location>
    <ligand>
        <name>Zn(2+)</name>
        <dbReference type="ChEBI" id="CHEBI:29105"/>
        <note>catalytic</note>
    </ligand>
</feature>
<comment type="similarity">
    <text evidence="22">In the N-terminal section; belongs to the dehydroquinate synthase family.</text>
</comment>
<feature type="binding site" evidence="21">
    <location>
        <position position="175"/>
    </location>
    <ligand>
        <name>7-phospho-2-dehydro-3-deoxy-D-arabino-heptonate</name>
        <dbReference type="ChEBI" id="CHEBI:58394"/>
    </ligand>
</feature>
<feature type="binding site" evidence="21">
    <location>
        <position position="297"/>
    </location>
    <ligand>
        <name>Zn(2+)</name>
        <dbReference type="ChEBI" id="CHEBI:29105"/>
        <note>catalytic</note>
    </ligand>
</feature>
<dbReference type="NCBIfam" id="TIGR01356">
    <property type="entry name" value="aroA"/>
    <property type="match status" value="1"/>
</dbReference>
<dbReference type="STRING" id="109895.A0A507DRQ6"/>
<evidence type="ECO:0000313" key="29">
    <source>
        <dbReference type="Proteomes" id="UP000318582"/>
    </source>
</evidence>
<comment type="similarity">
    <text evidence="4">Belongs to the EPSP synthase family.</text>
</comment>
<dbReference type="SUPFAM" id="SSF51569">
    <property type="entry name" value="Aldolase"/>
    <property type="match status" value="1"/>
</dbReference>
<keyword evidence="14 21" id="KW-0560">Oxidoreductase</keyword>
<dbReference type="NCBIfam" id="TIGR01093">
    <property type="entry name" value="aroD"/>
    <property type="match status" value="1"/>
</dbReference>
<evidence type="ECO:0000256" key="2">
    <source>
        <dbReference type="ARBA" id="ARBA00004811"/>
    </source>
</evidence>
<dbReference type="Pfam" id="PF18317">
    <property type="entry name" value="SDH_C"/>
    <property type="match status" value="1"/>
</dbReference>
<comment type="subcellular location">
    <subcellularLocation>
        <location evidence="1 21 22">Cytoplasm</location>
    </subcellularLocation>
</comment>
<feature type="binding site" evidence="21">
    <location>
        <position position="132"/>
    </location>
    <ligand>
        <name>NAD(+)</name>
        <dbReference type="ChEBI" id="CHEBI:57540"/>
    </ligand>
</feature>
<feature type="binding site" evidence="21">
    <location>
        <position position="297"/>
    </location>
    <ligand>
        <name>7-phospho-2-dehydro-3-deoxy-D-arabino-heptonate</name>
        <dbReference type="ChEBI" id="CHEBI:58394"/>
    </ligand>
</feature>
<dbReference type="InterPro" id="IPR001381">
    <property type="entry name" value="DHquinase_I"/>
</dbReference>
<dbReference type="GO" id="GO:0005737">
    <property type="term" value="C:cytoplasm"/>
    <property type="evidence" value="ECO:0007669"/>
    <property type="project" value="UniProtKB-SubCell"/>
</dbReference>
<evidence type="ECO:0000256" key="17">
    <source>
        <dbReference type="ARBA" id="ARBA00023268"/>
    </source>
</evidence>
<dbReference type="FunFam" id="3.40.50.300:FF:001256">
    <property type="entry name" value="Pentafunctional AROM polypeptide"/>
    <property type="match status" value="1"/>
</dbReference>
<dbReference type="InterPro" id="IPR006264">
    <property type="entry name" value="EPSP_synthase"/>
</dbReference>
<sequence length="1715" mass="184987">MVNTTSAPSGPSAPAALTKVSILGKETILVGLGLLDYLVNDVISNVVASTYIVVTDRNIARVHLSPLVNALQAEIQRKYSDSTKPRVLSYVMPPGEAAKTREVKSAIEDWALANKCTRDSCFLALGGGVIGDLIGFVAATFMRGVPFIQIPTSLLAMVDSSIGGKTAVDTPHGKNLVGSFHQPERIFIDLNYLRTLPFREFVNGLGEVIKTAAIWVEEDFDLLENHPEQILALSQGADGGVDSEEVQLLLRVILGSVRVKAHVVTADEKEGGLRGLLNFGHSIGHAIEAILSPEMLHGECVSLGMVREAEIARHLGFLNDVAVGRLVRCLQAYGLPVSLEDKIVKQRVPHKHCPVDQLLDIMRIDKKNQGDKKKIVMLAGIGRTVEPRASVVPDDVIRKILSPAMQVTPPSASSSVDIKVPGSKSLSNRALVLAALGEGECRLHGLLHSDDVQVMLDALQKLVGITFAWENDGETLVITGGGGRLRVPSKEVYLGNAGTAARFLTTVCALIPTGRDGIETAVVTGNPRMQQRPIGPLVDALRNNGVNVEYRGKEGSLPLEIKPNGSGLPGGLIKLSASVSSQYVSSILISAPYAKEPVTLDLSGEHVISQPYIDMTIAMMDSFGIKVDRVNGTNTYKIPRGVYKNPANYYVEADASSATYPLAYAAITGSRVTVTNIGSKSLQGDAEFAIKVIAAMGGKVEQTETTTTVQGPTQLLPIETIHMETMTDAFLTASVLAAVAMGKTTTKITGIANQRVKECNRIAVMVEQLARFGVTASELPDGIEIQGIDRALLRNPEGGVKCYDDHRVAMSFSILACALPKGGNAIIKEKKCVEKTWPAWWDALQNKLGVSLAGIDLEDEKQELKAPAANDAAKSATSDLSKPVINDATVVLIGMRGAGKTHAGKAAAKAFSRKFIDMDHYLEESLQTTIPEFIADKGWDEFRRQETVLLGEALTKFPTGAVIACGGGIVETPEARRLLKNWAGLEAGASRRGLVVHVKRDIQDVSAYLSQDKTRPMYGEDMINVWNRRKAWYRECSVHEFVIVHSDAENWPAVESDLAKFLTFILTKQQGGSSVLPGNVPAPPSDSFFVSLTFPDVEQALPLLDKISEGADAIELRVDLLSSHDEESVGKQVALLRRHSPLPIVYTVRTKAQAGKFPDADHEHRYNLLVAGLRWGCEYVDIEIDGFSHDQLDALVAAKSNSYIVASYHDMTGSALWEEQGHGSSLLGNQKAQQSVAIRFRDVYDKLNPYADIIKLIGFATSMEDNFALQRFRASLPAAAKPLIAMNMGSLGQLSRALNLVLTPVTHPALPTRAAPGQLSIAEIYRLRTLIGLTQPKQFYLFGAPISQSVSPALHNSGFTALGLPHQYDLAESSDIAFVKDTVDAAVKAGTFGGASVTIPHKQDVIKHDVVQHLTPAAKEVGAVNTIFSREDPATGMATLWGDNTDWIGMHSAISEAAASLPTSSADQRTQVIGVVLGAGGTARAALYTLQRLGCDQLRIWNRTPENAAPLVSAFGATYVPDLSTLLAPPSSTTSTNPSAIFYIISTVPAPAQSQLGLDALFTTTHPTTATGVVVDMAYRPKITPLLSIVTKNTSWTCIPGIEILIKQGLKQFEIWTNRKAPEAVVRENVASNCTKEGLPNPKLLPQQLKLISVATMLKSIPLVVVDGSLDIVWDNLVVCLDTRQYMSPVLINKSFKSAVYRRRKWLMIAQAAHL</sequence>
<comment type="catalytic activity">
    <reaction evidence="21 22">
        <text>7-phospho-2-dehydro-3-deoxy-D-arabino-heptonate = 3-dehydroquinate + phosphate</text>
        <dbReference type="Rhea" id="RHEA:21968"/>
        <dbReference type="ChEBI" id="CHEBI:32364"/>
        <dbReference type="ChEBI" id="CHEBI:43474"/>
        <dbReference type="ChEBI" id="CHEBI:58394"/>
        <dbReference type="EC" id="4.2.3.4"/>
    </reaction>
</comment>
<feature type="binding site" evidence="21">
    <location>
        <position position="165"/>
    </location>
    <ligand>
        <name>7-phospho-2-dehydro-3-deoxy-D-arabino-heptonate</name>
        <dbReference type="ChEBI" id="CHEBI:58394"/>
    </ligand>
</feature>
<evidence type="ECO:0000256" key="6">
    <source>
        <dbReference type="ARBA" id="ARBA00022605"/>
    </source>
</evidence>
<dbReference type="Pfam" id="PF00275">
    <property type="entry name" value="EPSP_synthase"/>
    <property type="match status" value="1"/>
</dbReference>
<feature type="domain" description="3-dehydroquinate synthase N-terminal" evidence="24">
    <location>
        <begin position="90"/>
        <end position="202"/>
    </location>
</feature>
<feature type="binding site" evidence="21">
    <location>
        <position position="159"/>
    </location>
    <ligand>
        <name>7-phospho-2-dehydro-3-deoxy-D-arabino-heptonate</name>
        <dbReference type="ChEBI" id="CHEBI:58394"/>
    </ligand>
</feature>
<comment type="caution">
    <text evidence="28">The sequence shown here is derived from an EMBL/GenBank/DDBJ whole genome shotgun (WGS) entry which is preliminary data.</text>
</comment>
<proteinExistence type="inferred from homology"/>
<keyword evidence="10 21" id="KW-0418">Kinase</keyword>
<accession>A0A507DRQ6</accession>
<evidence type="ECO:0000256" key="11">
    <source>
        <dbReference type="ARBA" id="ARBA00022833"/>
    </source>
</evidence>
<dbReference type="SUPFAM" id="SSF55205">
    <property type="entry name" value="EPT/RTPC-like"/>
    <property type="match status" value="1"/>
</dbReference>
<name>A0A507DRQ6_9FUNG</name>
<keyword evidence="17 21" id="KW-0511">Multifunctional enzyme</keyword>
<dbReference type="PROSITE" id="PS00104">
    <property type="entry name" value="EPSP_SYNTHASE_1"/>
    <property type="match status" value="1"/>
</dbReference>
<evidence type="ECO:0000256" key="9">
    <source>
        <dbReference type="ARBA" id="ARBA00022741"/>
    </source>
</evidence>
<comment type="pathway">
    <text evidence="3 21 22">Metabolic intermediate biosynthesis; chorismate biosynthesis; chorismate from D-erythrose 4-phosphate and phosphoenolpyruvate: step 5/7.</text>
</comment>
<keyword evidence="16 21" id="KW-0456">Lyase</keyword>
<dbReference type="EC" id="2.5.1.19" evidence="21"/>
<dbReference type="InterPro" id="IPR013792">
    <property type="entry name" value="RNA3'P_cycl/enolpyr_Trfase_a/b"/>
</dbReference>
<dbReference type="GO" id="GO:0005524">
    <property type="term" value="F:ATP binding"/>
    <property type="evidence" value="ECO:0007669"/>
    <property type="project" value="UniProtKB-UniRule"/>
</dbReference>
<dbReference type="Gene3D" id="3.40.50.300">
    <property type="entry name" value="P-loop containing nucleotide triphosphate hydrolases"/>
    <property type="match status" value="1"/>
</dbReference>
<comment type="similarity">
    <text evidence="21 22">In the 3rd section; belongs to the shikimate kinase family.</text>
</comment>
<dbReference type="EC" id="2.7.1.71" evidence="21"/>
<feature type="binding site" evidence="21">
    <location>
        <position position="281"/>
    </location>
    <ligand>
        <name>7-phospho-2-dehydro-3-deoxy-D-arabino-heptonate</name>
        <dbReference type="ChEBI" id="CHEBI:58394"/>
    </ligand>
</feature>
<dbReference type="NCBIfam" id="TIGR01809">
    <property type="entry name" value="Shik-DH-AROM"/>
    <property type="match status" value="1"/>
</dbReference>
<dbReference type="CDD" id="cd00502">
    <property type="entry name" value="DHQase_I"/>
    <property type="match status" value="1"/>
</dbReference>
<dbReference type="CDD" id="cd01556">
    <property type="entry name" value="EPSP_synthase"/>
    <property type="match status" value="1"/>
</dbReference>
<keyword evidence="8 21" id="KW-0479">Metal-binding</keyword>
<feature type="domain" description="SDH C-terminal" evidence="26">
    <location>
        <begin position="1601"/>
        <end position="1628"/>
    </location>
</feature>
<evidence type="ECO:0000256" key="14">
    <source>
        <dbReference type="ARBA" id="ARBA00023002"/>
    </source>
</evidence>
<evidence type="ECO:0000259" key="25">
    <source>
        <dbReference type="Pfam" id="PF08501"/>
    </source>
</evidence>
<dbReference type="GO" id="GO:0004765">
    <property type="term" value="F:shikimate kinase activity"/>
    <property type="evidence" value="ECO:0007669"/>
    <property type="project" value="UniProtKB-UniRule"/>
</dbReference>
<dbReference type="InterPro" id="IPR001986">
    <property type="entry name" value="Enolpyruvate_Tfrase_dom"/>
</dbReference>
<comment type="catalytic activity">
    <reaction evidence="21 22">
        <text>3-dehydroquinate = 3-dehydroshikimate + H2O</text>
        <dbReference type="Rhea" id="RHEA:21096"/>
        <dbReference type="ChEBI" id="CHEBI:15377"/>
        <dbReference type="ChEBI" id="CHEBI:16630"/>
        <dbReference type="ChEBI" id="CHEBI:32364"/>
        <dbReference type="EC" id="4.2.1.10"/>
    </reaction>
</comment>
<protein>
    <recommendedName>
        <fullName evidence="21">Pentafunctional AROM polypeptide</fullName>
    </recommendedName>
    <domain>
        <recommendedName>
            <fullName evidence="21">3-dehydroquinate synthase</fullName>
            <shortName evidence="21">DHQS</shortName>
            <ecNumber evidence="21">4.2.3.4</ecNumber>
        </recommendedName>
    </domain>
    <domain>
        <recommendedName>
            <fullName evidence="21">3-phosphoshikimate 1-carboxyvinyltransferase</fullName>
            <ecNumber evidence="21">2.5.1.19</ecNumber>
        </recommendedName>
        <alternativeName>
            <fullName evidence="21">5-enolpyruvylshikimate-3-phosphate synthase</fullName>
            <shortName evidence="21">EPSP synthase</shortName>
            <shortName evidence="21">EPSPS</shortName>
        </alternativeName>
    </domain>
    <domain>
        <recommendedName>
            <fullName evidence="21">Shikimate kinase</fullName>
            <shortName evidence="21">SK</shortName>
            <ecNumber evidence="21">2.7.1.71</ecNumber>
        </recommendedName>
    </domain>
    <domain>
        <recommendedName>
            <fullName evidence="21">3-dehydroquinate dehydratase</fullName>
            <shortName evidence="21">3-dehydroquinase</shortName>
            <ecNumber evidence="21">4.2.1.10</ecNumber>
        </recommendedName>
    </domain>
    <domain>
        <recommendedName>
            <fullName evidence="21">Shikimate dehydrogenase</fullName>
            <ecNumber evidence="21">1.1.1.25</ecNumber>
        </recommendedName>
    </domain>
</protein>
<dbReference type="Pfam" id="PF01202">
    <property type="entry name" value="SKI"/>
    <property type="match status" value="1"/>
</dbReference>
<feature type="binding site" evidence="21">
    <location>
        <begin position="894"/>
        <end position="901"/>
    </location>
    <ligand>
        <name>ATP</name>
        <dbReference type="ChEBI" id="CHEBI:30616"/>
    </ligand>
</feature>
<dbReference type="InterPro" id="IPR046346">
    <property type="entry name" value="Aminoacid_DH-like_N_sf"/>
</dbReference>
<dbReference type="InterPro" id="IPR036291">
    <property type="entry name" value="NAD(P)-bd_dom_sf"/>
</dbReference>
<comment type="pathway">
    <text evidence="21 22">Metabolic intermediate biosynthesis; chorismate biosynthesis; chorismate from D-erythrose 4-phosphate and phosphoenolpyruvate: step 4/7.</text>
</comment>
<feature type="active site" description="Proton acceptor; for 3-dehydroquinate synthase activity" evidence="21">
    <location>
        <position position="270"/>
    </location>
</feature>
<dbReference type="Gene3D" id="3.40.50.720">
    <property type="entry name" value="NAD(P)-binding Rossmann-like Domain"/>
    <property type="match status" value="1"/>
</dbReference>
<evidence type="ECO:0000256" key="12">
    <source>
        <dbReference type="ARBA" id="ARBA00022840"/>
    </source>
</evidence>
<dbReference type="GO" id="GO:0003856">
    <property type="term" value="F:3-dehydroquinate synthase activity"/>
    <property type="evidence" value="ECO:0007669"/>
    <property type="project" value="UniProtKB-UniRule"/>
</dbReference>
<dbReference type="EC" id="4.2.1.10" evidence="21"/>
<evidence type="ECO:0000256" key="10">
    <source>
        <dbReference type="ARBA" id="ARBA00022777"/>
    </source>
</evidence>
<feature type="binding site" evidence="21">
    <location>
        <begin position="192"/>
        <end position="195"/>
    </location>
    <ligand>
        <name>NAD(+)</name>
        <dbReference type="ChEBI" id="CHEBI:57540"/>
    </ligand>
</feature>
<dbReference type="GO" id="GO:0046872">
    <property type="term" value="F:metal ion binding"/>
    <property type="evidence" value="ECO:0007669"/>
    <property type="project" value="UniProtKB-UniRule"/>
</dbReference>
<comment type="catalytic activity">
    <reaction evidence="19 21 22">
        <text>shikimate + ATP = 3-phosphoshikimate + ADP + H(+)</text>
        <dbReference type="Rhea" id="RHEA:13121"/>
        <dbReference type="ChEBI" id="CHEBI:15378"/>
        <dbReference type="ChEBI" id="CHEBI:30616"/>
        <dbReference type="ChEBI" id="CHEBI:36208"/>
        <dbReference type="ChEBI" id="CHEBI:145989"/>
        <dbReference type="ChEBI" id="CHEBI:456216"/>
        <dbReference type="EC" id="2.7.1.71"/>
    </reaction>
</comment>
<dbReference type="InterPro" id="IPR041121">
    <property type="entry name" value="SDH_C"/>
</dbReference>
<dbReference type="GO" id="GO:0003855">
    <property type="term" value="F:3-dehydroquinate dehydratase activity"/>
    <property type="evidence" value="ECO:0007669"/>
    <property type="project" value="UniProtKB-UniRule"/>
</dbReference>
<dbReference type="UniPathway" id="UPA00053">
    <property type="reaction ID" value="UER00085"/>
</dbReference>
<evidence type="ECO:0000256" key="5">
    <source>
        <dbReference type="ARBA" id="ARBA00022490"/>
    </source>
</evidence>
<dbReference type="PANTHER" id="PTHR21090:SF5">
    <property type="entry name" value="PENTAFUNCTIONAL AROM POLYPEPTIDE"/>
    <property type="match status" value="1"/>
</dbReference>
<dbReference type="FunFam" id="3.65.10.10:FF:000007">
    <property type="entry name" value="Pentafunctional AROM polypeptide"/>
    <property type="match status" value="1"/>
</dbReference>
<evidence type="ECO:0000256" key="21">
    <source>
        <dbReference type="HAMAP-Rule" id="MF_03143"/>
    </source>
</evidence>
<organism evidence="28 29">
    <name type="scientific">Powellomyces hirtus</name>
    <dbReference type="NCBI Taxonomy" id="109895"/>
    <lineage>
        <taxon>Eukaryota</taxon>
        <taxon>Fungi</taxon>
        <taxon>Fungi incertae sedis</taxon>
        <taxon>Chytridiomycota</taxon>
        <taxon>Chytridiomycota incertae sedis</taxon>
        <taxon>Chytridiomycetes</taxon>
        <taxon>Spizellomycetales</taxon>
        <taxon>Powellomycetaceae</taxon>
        <taxon>Powellomyces</taxon>
    </lineage>
</organism>
<comment type="subunit">
    <text evidence="21 22">Homodimer.</text>
</comment>
<dbReference type="SUPFAM" id="SSF53223">
    <property type="entry name" value="Aminoacid dehydrogenase-like, N-terminal domain"/>
    <property type="match status" value="1"/>
</dbReference>
<dbReference type="Pfam" id="PF24621">
    <property type="entry name" value="DHQS_C"/>
    <property type="match status" value="1"/>
</dbReference>
<dbReference type="InterPro" id="IPR000623">
    <property type="entry name" value="Shikimate_kinase/TSH1"/>
</dbReference>
<dbReference type="SUPFAM" id="SSF51735">
    <property type="entry name" value="NAD(P)-binding Rossmann-fold domains"/>
    <property type="match status" value="1"/>
</dbReference>
<feature type="binding site" evidence="21">
    <location>
        <position position="281"/>
    </location>
    <ligand>
        <name>Zn(2+)</name>
        <dbReference type="ChEBI" id="CHEBI:29105"/>
        <note>catalytic</note>
    </ligand>
</feature>
<dbReference type="CDD" id="cd08195">
    <property type="entry name" value="DHQS"/>
    <property type="match status" value="1"/>
</dbReference>
<dbReference type="PROSITE" id="PS01128">
    <property type="entry name" value="SHIKIMATE_KINASE"/>
    <property type="match status" value="1"/>
</dbReference>
<dbReference type="PRINTS" id="PR01100">
    <property type="entry name" value="SHIKIMTKNASE"/>
</dbReference>
<dbReference type="EC" id="1.1.1.25" evidence="21"/>
<keyword evidence="9 21" id="KW-0547">Nucleotide-binding</keyword>
<dbReference type="NCBIfam" id="TIGR01357">
    <property type="entry name" value="aroB"/>
    <property type="match status" value="1"/>
</dbReference>
<keyword evidence="7 21" id="KW-0808">Transferase</keyword>
<comment type="catalytic activity">
    <reaction evidence="21 22">
        <text>shikimate + NADP(+) = 3-dehydroshikimate + NADPH + H(+)</text>
        <dbReference type="Rhea" id="RHEA:17737"/>
        <dbReference type="ChEBI" id="CHEBI:15378"/>
        <dbReference type="ChEBI" id="CHEBI:16630"/>
        <dbReference type="ChEBI" id="CHEBI:36208"/>
        <dbReference type="ChEBI" id="CHEBI:57783"/>
        <dbReference type="ChEBI" id="CHEBI:58349"/>
        <dbReference type="EC" id="1.1.1.25"/>
    </reaction>
</comment>
<comment type="similarity">
    <text evidence="21 22">In the 4th section; belongs to the type-I 3-dehydroquinase family.</text>
</comment>
<feature type="domain" description="Enolpyruvate transferase" evidence="23">
    <location>
        <begin position="417"/>
        <end position="844"/>
    </location>
</feature>
<comment type="function">
    <text evidence="20 21 22">The AROM polypeptide catalyzes 5 consecutive enzymatic reactions in prechorismate polyaromatic amino acid biosynthesis.</text>
</comment>
<feature type="active site" description="For EPSP synthase activity" evidence="21">
    <location>
        <position position="832"/>
    </location>
</feature>
<dbReference type="InterPro" id="IPR030960">
    <property type="entry name" value="DHQS/DOIS_N"/>
</dbReference>
<dbReference type="HAMAP" id="MF_00109">
    <property type="entry name" value="Shikimate_kinase"/>
    <property type="match status" value="1"/>
</dbReference>
<dbReference type="InterPro" id="IPR008289">
    <property type="entry name" value="Pentafunct_AroM"/>
</dbReference>
<evidence type="ECO:0000256" key="22">
    <source>
        <dbReference type="PIRNR" id="PIRNR000514"/>
    </source>
</evidence>
<feature type="domain" description="3-dehydroquinate synthase C-terminal" evidence="27">
    <location>
        <begin position="204"/>
        <end position="368"/>
    </location>
</feature>
<dbReference type="GO" id="GO:0004764">
    <property type="term" value="F:shikimate 3-dehydrogenase (NADP+) activity"/>
    <property type="evidence" value="ECO:0007669"/>
    <property type="project" value="UniProtKB-UniRule"/>
</dbReference>
<comment type="similarity">
    <text evidence="21 22">In the C-terminal section; belongs to the shikimate dehydrogenase family.</text>
</comment>
<keyword evidence="5 21" id="KW-0963">Cytoplasm</keyword>
<feature type="binding site" evidence="21">
    <location>
        <position position="143"/>
    </location>
    <ligand>
        <name>7-phospho-2-dehydro-3-deoxy-D-arabino-heptonate</name>
        <dbReference type="ChEBI" id="CHEBI:58394"/>
    </ligand>
</feature>
<dbReference type="FunFam" id="1.20.1090.10:FF:000007">
    <property type="entry name" value="Pentafunctional AROM polypeptide"/>
    <property type="match status" value="1"/>
</dbReference>
<feature type="binding site" evidence="21">
    <location>
        <begin position="127"/>
        <end position="129"/>
    </location>
    <ligand>
        <name>NAD(+)</name>
        <dbReference type="ChEBI" id="CHEBI:57540"/>
    </ligand>
</feature>
<evidence type="ECO:0000256" key="16">
    <source>
        <dbReference type="ARBA" id="ARBA00023239"/>
    </source>
</evidence>
<feature type="region of interest" description="Shikimate dehydrogenase" evidence="21">
    <location>
        <begin position="1336"/>
        <end position="1715"/>
    </location>
</feature>
<keyword evidence="29" id="KW-1185">Reference proteome</keyword>
<reference evidence="28 29" key="1">
    <citation type="journal article" date="2019" name="Sci. Rep.">
        <title>Comparative genomics of chytrid fungi reveal insights into the obligate biotrophic and pathogenic lifestyle of Synchytrium endobioticum.</title>
        <authorList>
            <person name="van de Vossenberg B.T.L.H."/>
            <person name="Warris S."/>
            <person name="Nguyen H.D.T."/>
            <person name="van Gent-Pelzer M.P.E."/>
            <person name="Joly D.L."/>
            <person name="van de Geest H.C."/>
            <person name="Bonants P.J.M."/>
            <person name="Smith D.S."/>
            <person name="Levesque C.A."/>
            <person name="van der Lee T.A.J."/>
        </authorList>
    </citation>
    <scope>NUCLEOTIDE SEQUENCE [LARGE SCALE GENOMIC DNA]</scope>
    <source>
        <strain evidence="28 29">CBS 809.83</strain>
    </source>
</reference>
<feature type="active site" description="Proton acceptor; for 3-dehydroquinate synthase activity" evidence="21">
    <location>
        <position position="285"/>
    </location>
</feature>
<comment type="pathway">
    <text evidence="21 22">Metabolic intermediate biosynthesis; chorismate biosynthesis; chorismate from D-erythrose 4-phosphate and phosphoenolpyruvate: step 2/7.</text>
</comment>
<keyword evidence="12 21" id="KW-0067">ATP-binding</keyword>
<comment type="caution">
    <text evidence="21">Lacks conserved residue(s) required for the propagation of feature annotation.</text>
</comment>
<dbReference type="HAMAP" id="MF_03143">
    <property type="entry name" value="Pentafunct_AroM"/>
    <property type="match status" value="1"/>
</dbReference>
<feature type="binding site" evidence="21">
    <location>
        <begin position="96"/>
        <end position="99"/>
    </location>
    <ligand>
        <name>NAD(+)</name>
        <dbReference type="ChEBI" id="CHEBI:57540"/>
    </ligand>
</feature>
<dbReference type="InterPro" id="IPR016037">
    <property type="entry name" value="DHQ_synth_AroB"/>
</dbReference>
<dbReference type="Gene3D" id="1.20.1090.10">
    <property type="entry name" value="Dehydroquinate synthase-like - alpha domain"/>
    <property type="match status" value="1"/>
</dbReference>
<feature type="binding site" evidence="21">
    <location>
        <position position="203"/>
    </location>
    <ligand>
        <name>NAD(+)</name>
        <dbReference type="ChEBI" id="CHEBI:57540"/>
    </ligand>
</feature>
<evidence type="ECO:0000256" key="15">
    <source>
        <dbReference type="ARBA" id="ARBA00023141"/>
    </source>
</evidence>
<feature type="binding site" evidence="21">
    <location>
        <begin position="207"/>
        <end position="210"/>
    </location>
    <ligand>
        <name>7-phospho-2-dehydro-3-deoxy-D-arabino-heptonate</name>
        <dbReference type="ChEBI" id="CHEBI:58394"/>
    </ligand>
</feature>
<dbReference type="CDD" id="cd01065">
    <property type="entry name" value="NAD_bind_Shikimate_DH"/>
    <property type="match status" value="1"/>
</dbReference>
<dbReference type="EC" id="4.2.3.4" evidence="21"/>
<dbReference type="GO" id="GO:0009073">
    <property type="term" value="P:aromatic amino acid family biosynthetic process"/>
    <property type="evidence" value="ECO:0007669"/>
    <property type="project" value="UniProtKB-UniRule"/>
</dbReference>
<dbReference type="InterPro" id="IPR010110">
    <property type="entry name" value="Shikimate_DH_AroM-type"/>
</dbReference>
<dbReference type="InterPro" id="IPR031322">
    <property type="entry name" value="Shikimate/glucono_kinase"/>
</dbReference>
<dbReference type="FunFam" id="3.40.50.1970:FF:000007">
    <property type="entry name" value="Pentafunctional AROM polypeptide"/>
    <property type="match status" value="1"/>
</dbReference>
<dbReference type="InterPro" id="IPR023193">
    <property type="entry name" value="EPSP_synthase_CS"/>
</dbReference>
<dbReference type="Gene3D" id="3.20.20.70">
    <property type="entry name" value="Aldolase class I"/>
    <property type="match status" value="1"/>
</dbReference>
<gene>
    <name evidence="28" type="ORF">PhCBS80983_g06017</name>
</gene>
<dbReference type="PROSITE" id="PS01028">
    <property type="entry name" value="DEHYDROQUINASE_I"/>
    <property type="match status" value="1"/>
</dbReference>
<dbReference type="SUPFAM" id="SSF52540">
    <property type="entry name" value="P-loop containing nucleoside triphosphate hydrolases"/>
    <property type="match status" value="1"/>
</dbReference>
<dbReference type="InterPro" id="IPR036968">
    <property type="entry name" value="Enolpyruvate_Tfrase_sf"/>
</dbReference>
<dbReference type="Pfam" id="PF01761">
    <property type="entry name" value="DHQ_synthase"/>
    <property type="match status" value="1"/>
</dbReference>
<evidence type="ECO:0000256" key="18">
    <source>
        <dbReference type="ARBA" id="ARBA00044633"/>
    </source>
</evidence>
<dbReference type="InterPro" id="IPR056179">
    <property type="entry name" value="DHQS_C"/>
</dbReference>
<dbReference type="Pfam" id="PF01487">
    <property type="entry name" value="DHquinase_I"/>
    <property type="match status" value="1"/>
</dbReference>